<dbReference type="InterPro" id="IPR011993">
    <property type="entry name" value="PH-like_dom_sf"/>
</dbReference>
<accession>A0ABM0MY16</accession>
<protein>
    <submittedName>
        <fullName evidence="2">Disabled homolog 2-like</fullName>
    </submittedName>
</protein>
<proteinExistence type="predicted"/>
<dbReference type="GeneID" id="102805878"/>
<evidence type="ECO:0000313" key="1">
    <source>
        <dbReference type="Proteomes" id="UP000694865"/>
    </source>
</evidence>
<reference evidence="2" key="1">
    <citation type="submission" date="2025-08" db="UniProtKB">
        <authorList>
            <consortium name="RefSeq"/>
        </authorList>
    </citation>
    <scope>IDENTIFICATION</scope>
    <source>
        <tissue evidence="2">Testes</tissue>
    </source>
</reference>
<sequence>MLNIKELEHKIMSTADDNIPKKMATKKSKKANLLALTPEQKEYVKQQKFKGDGMLFRAKLIGIESVPQARGDKMCQEAMQRLKVIVSSENSDNILTKACDTHILEQKLIRFNQCAKTLMTDVIEN</sequence>
<dbReference type="Gene3D" id="2.30.29.30">
    <property type="entry name" value="Pleckstrin-homology domain (PH domain)/Phosphotyrosine-binding domain (PTB)"/>
    <property type="match status" value="1"/>
</dbReference>
<keyword evidence="1" id="KW-1185">Reference proteome</keyword>
<gene>
    <name evidence="2" type="primary">LOC102805878</name>
</gene>
<dbReference type="RefSeq" id="XP_006824907.1">
    <property type="nucleotide sequence ID" value="XM_006824844.1"/>
</dbReference>
<organism evidence="1 2">
    <name type="scientific">Saccoglossus kowalevskii</name>
    <name type="common">Acorn worm</name>
    <dbReference type="NCBI Taxonomy" id="10224"/>
    <lineage>
        <taxon>Eukaryota</taxon>
        <taxon>Metazoa</taxon>
        <taxon>Hemichordata</taxon>
        <taxon>Enteropneusta</taxon>
        <taxon>Harrimaniidae</taxon>
        <taxon>Saccoglossus</taxon>
    </lineage>
</organism>
<dbReference type="SUPFAM" id="SSF50729">
    <property type="entry name" value="PH domain-like"/>
    <property type="match status" value="1"/>
</dbReference>
<evidence type="ECO:0000313" key="2">
    <source>
        <dbReference type="RefSeq" id="XP_006824907.1"/>
    </source>
</evidence>
<name>A0ABM0MY16_SACKO</name>
<dbReference type="PANTHER" id="PTHR47695">
    <property type="entry name" value="PID DOMAIN-CONTAINING PROTEIN"/>
    <property type="match status" value="1"/>
</dbReference>
<dbReference type="Proteomes" id="UP000694865">
    <property type="component" value="Unplaced"/>
</dbReference>
<dbReference type="PANTHER" id="PTHR47695:SF3">
    <property type="entry name" value="PID DOMAIN-CONTAINING PROTEIN"/>
    <property type="match status" value="1"/>
</dbReference>